<evidence type="ECO:0000313" key="3">
    <source>
        <dbReference type="EMBL" id="ALC17402.1"/>
    </source>
</evidence>
<accession>A0A0M4D2C4</accession>
<feature type="transmembrane region" description="Helical" evidence="1">
    <location>
        <begin position="12"/>
        <end position="33"/>
    </location>
</feature>
<evidence type="ECO:0000256" key="1">
    <source>
        <dbReference type="SAM" id="Phobius"/>
    </source>
</evidence>
<feature type="domain" description="[Acyl-carrier-protein] S-malonyltransferase-like inserted helical" evidence="2">
    <location>
        <begin position="393"/>
        <end position="472"/>
    </location>
</feature>
<gene>
    <name evidence="3" type="ORF">DSOUD_2650</name>
</gene>
<keyword evidence="4" id="KW-1185">Reference proteome</keyword>
<keyword evidence="1" id="KW-0472">Membrane</keyword>
<dbReference type="NCBIfam" id="TIGR02814">
    <property type="entry name" value="pfaD_fam"/>
    <property type="match status" value="1"/>
</dbReference>
<dbReference type="SUPFAM" id="SSF51412">
    <property type="entry name" value="Inosine monophosphate dehydrogenase (IMPDH)"/>
    <property type="match status" value="1"/>
</dbReference>
<dbReference type="EMBL" id="CP010802">
    <property type="protein sequence ID" value="ALC17402.1"/>
    <property type="molecule type" value="Genomic_DNA"/>
</dbReference>
<proteinExistence type="predicted"/>
<dbReference type="PANTHER" id="PTHR32332">
    <property type="entry name" value="2-NITROPROPANE DIOXYGENASE"/>
    <property type="match status" value="1"/>
</dbReference>
<protein>
    <submittedName>
        <fullName evidence="3">PfaD family protein</fullName>
    </submittedName>
</protein>
<dbReference type="Pfam" id="PF21607">
    <property type="entry name" value="FabD_helical_ins"/>
    <property type="match status" value="1"/>
</dbReference>
<name>A0A0M4D2C4_9BACT</name>
<evidence type="ECO:0000313" key="4">
    <source>
        <dbReference type="Proteomes" id="UP000057158"/>
    </source>
</evidence>
<reference evidence="3 4" key="1">
    <citation type="submission" date="2015-07" db="EMBL/GenBank/DDBJ databases">
        <title>Isolation and Genomic Characterization of a Novel Halophilic Metal-Reducing Deltaproteobacterium from the Deep Subsurface.</title>
        <authorList>
            <person name="Badalamenti J.P."/>
            <person name="Summers Z.M."/>
            <person name="Gralnick J.A."/>
            <person name="Bond D.R."/>
        </authorList>
    </citation>
    <scope>NUCLEOTIDE SEQUENCE [LARGE SCALE GENOMIC DNA]</scope>
    <source>
        <strain evidence="3 4">WTL</strain>
    </source>
</reference>
<dbReference type="InterPro" id="IPR013785">
    <property type="entry name" value="Aldolase_TIM"/>
</dbReference>
<sequence>MDRQPLNHRQPLGLFYPLLSSGSAVGAALLEALRRLDSPLFLTAAASGVELRSGFVSPQATAGDAELLPFVGMIPACPLESLGDPGFCRDHGLRYPYIGGSMAKGISSVAMVRALGDAGMLGFFGAAGLPLEEVEDALAELQSGPEAIPFGVNLIHSPNEPQLEEALVDLYLRRGIALIEASAFLDLTLPVVRFRTHGIYRDPSGEIVTPNRVIAKISREEVAAKFFAPPPERFLQALVAAGDLSKEQAELAASIPMAQDVTVEADSGGHTDNRPAISLFPSIRALRQEFQDRHGYRQRLRIGLGGGISTPASAAAAFVMGAAYLVTGSVNQACVESGTCDEVRQLLAETRQADITMAPSGDMFEMGVNVQVLKRGTMFSMRAARLYELYRLHGSIDELPALERQKLEKTVFRLPLETVWDQTRTFFSRRDPRQLEKAERDPKYRMALVFRWYLGQSPVWANRGESSRRIDYQIWCGPAMGAFNEWARGSFLEEPSRRQVVTVALNLLFGAAVIFRANQLSLQGMELPSDSELLAPLETARIKEYLS</sequence>
<dbReference type="PATRIC" id="fig|1603606.3.peg.2883"/>
<dbReference type="KEGG" id="des:DSOUD_2650"/>
<dbReference type="Proteomes" id="UP000057158">
    <property type="component" value="Chromosome"/>
</dbReference>
<dbReference type="InterPro" id="IPR014179">
    <property type="entry name" value="PfaD-like_TIM-barrel"/>
</dbReference>
<dbReference type="PANTHER" id="PTHR32332:SF20">
    <property type="entry name" value="2-NITROPROPANE DIOXYGENASE-LIKE PROTEIN"/>
    <property type="match status" value="1"/>
</dbReference>
<evidence type="ECO:0000259" key="2">
    <source>
        <dbReference type="Pfam" id="PF21607"/>
    </source>
</evidence>
<keyword evidence="1" id="KW-0812">Transmembrane</keyword>
<dbReference type="CDD" id="cd04742">
    <property type="entry name" value="NPD_FabD"/>
    <property type="match status" value="1"/>
</dbReference>
<keyword evidence="1" id="KW-1133">Transmembrane helix</keyword>
<dbReference type="AlphaFoldDB" id="A0A0M4D2C4"/>
<dbReference type="InterPro" id="IPR049489">
    <property type="entry name" value="FabD-like_helical_ins"/>
</dbReference>
<dbReference type="STRING" id="1603606.DSOUD_2650"/>
<organism evidence="3 4">
    <name type="scientific">Desulfuromonas soudanensis</name>
    <dbReference type="NCBI Taxonomy" id="1603606"/>
    <lineage>
        <taxon>Bacteria</taxon>
        <taxon>Pseudomonadati</taxon>
        <taxon>Thermodesulfobacteriota</taxon>
        <taxon>Desulfuromonadia</taxon>
        <taxon>Desulfuromonadales</taxon>
        <taxon>Desulfuromonadaceae</taxon>
        <taxon>Desulfuromonas</taxon>
    </lineage>
</organism>
<dbReference type="Gene3D" id="3.20.20.70">
    <property type="entry name" value="Aldolase class I"/>
    <property type="match status" value="2"/>
</dbReference>